<dbReference type="GO" id="GO:0005576">
    <property type="term" value="C:extracellular region"/>
    <property type="evidence" value="ECO:0007669"/>
    <property type="project" value="UniProtKB-SubCell"/>
</dbReference>
<keyword evidence="7" id="KW-1185">Reference proteome</keyword>
<dbReference type="PRINTS" id="PR00007">
    <property type="entry name" value="COMPLEMNTC1Q"/>
</dbReference>
<evidence type="ECO:0000256" key="1">
    <source>
        <dbReference type="ARBA" id="ARBA00004613"/>
    </source>
</evidence>
<reference evidence="6" key="1">
    <citation type="journal article" date="2019" name="bioRxiv">
        <title>The Genome of the Zebra Mussel, Dreissena polymorpha: A Resource for Invasive Species Research.</title>
        <authorList>
            <person name="McCartney M.A."/>
            <person name="Auch B."/>
            <person name="Kono T."/>
            <person name="Mallez S."/>
            <person name="Zhang Y."/>
            <person name="Obille A."/>
            <person name="Becker A."/>
            <person name="Abrahante J.E."/>
            <person name="Garbe J."/>
            <person name="Badalamenti J.P."/>
            <person name="Herman A."/>
            <person name="Mangelson H."/>
            <person name="Liachko I."/>
            <person name="Sullivan S."/>
            <person name="Sone E.D."/>
            <person name="Koren S."/>
            <person name="Silverstein K.A.T."/>
            <person name="Beckman K.B."/>
            <person name="Gohl D.M."/>
        </authorList>
    </citation>
    <scope>NUCLEOTIDE SEQUENCE</scope>
    <source>
        <strain evidence="6">Duluth1</strain>
        <tissue evidence="6">Whole animal</tissue>
    </source>
</reference>
<organism evidence="6 7">
    <name type="scientific">Dreissena polymorpha</name>
    <name type="common">Zebra mussel</name>
    <name type="synonym">Mytilus polymorpha</name>
    <dbReference type="NCBI Taxonomy" id="45954"/>
    <lineage>
        <taxon>Eukaryota</taxon>
        <taxon>Metazoa</taxon>
        <taxon>Spiralia</taxon>
        <taxon>Lophotrochozoa</taxon>
        <taxon>Mollusca</taxon>
        <taxon>Bivalvia</taxon>
        <taxon>Autobranchia</taxon>
        <taxon>Heteroconchia</taxon>
        <taxon>Euheterodonta</taxon>
        <taxon>Imparidentia</taxon>
        <taxon>Neoheterodontei</taxon>
        <taxon>Myida</taxon>
        <taxon>Dreissenoidea</taxon>
        <taxon>Dreissenidae</taxon>
        <taxon>Dreissena</taxon>
    </lineage>
</organism>
<dbReference type="InterPro" id="IPR001073">
    <property type="entry name" value="C1q_dom"/>
</dbReference>
<evidence type="ECO:0000259" key="5">
    <source>
        <dbReference type="PROSITE" id="PS50871"/>
    </source>
</evidence>
<dbReference type="Gene3D" id="2.60.120.40">
    <property type="match status" value="1"/>
</dbReference>
<dbReference type="InterPro" id="IPR050822">
    <property type="entry name" value="Cerebellin_Synaptic_Org"/>
</dbReference>
<keyword evidence="2" id="KW-0964">Secreted</keyword>
<reference evidence="6" key="2">
    <citation type="submission" date="2020-11" db="EMBL/GenBank/DDBJ databases">
        <authorList>
            <person name="McCartney M.A."/>
            <person name="Auch B."/>
            <person name="Kono T."/>
            <person name="Mallez S."/>
            <person name="Becker A."/>
            <person name="Gohl D.M."/>
            <person name="Silverstein K.A.T."/>
            <person name="Koren S."/>
            <person name="Bechman K.B."/>
            <person name="Herman A."/>
            <person name="Abrahante J.E."/>
            <person name="Garbe J."/>
        </authorList>
    </citation>
    <scope>NUCLEOTIDE SEQUENCE</scope>
    <source>
        <strain evidence="6">Duluth1</strain>
        <tissue evidence="6">Whole animal</tissue>
    </source>
</reference>
<name>A0A9D4E8A8_DREPO</name>
<sequence>MRITNTTVSETMRVLTGKIVDQQEKLEKMEQRLQALETSAHNVSKHIQTRQAEVSSVAFTACVSAQDVINIGHGQTIVFDQVYTNTGNSYKRTTGIFTAPMDGVYGFHLSVMVLDSNALYLNLVKNGEHFEGMAIYGNGRFTTVSEFWNIELAKGDDVWIRTDTNYIDGHLGTIHGWCHTQFSGFFIN</sequence>
<dbReference type="Proteomes" id="UP000828390">
    <property type="component" value="Unassembled WGS sequence"/>
</dbReference>
<dbReference type="EMBL" id="JAIWYP010000009">
    <property type="protein sequence ID" value="KAH3774086.1"/>
    <property type="molecule type" value="Genomic_DNA"/>
</dbReference>
<evidence type="ECO:0000313" key="7">
    <source>
        <dbReference type="Proteomes" id="UP000828390"/>
    </source>
</evidence>
<dbReference type="InterPro" id="IPR008983">
    <property type="entry name" value="Tumour_necrosis_fac-like_dom"/>
</dbReference>
<keyword evidence="3" id="KW-0732">Signal</keyword>
<gene>
    <name evidence="6" type="ORF">DPMN_175457</name>
</gene>
<evidence type="ECO:0000256" key="3">
    <source>
        <dbReference type="ARBA" id="ARBA00022729"/>
    </source>
</evidence>
<protein>
    <recommendedName>
        <fullName evidence="5">C1q domain-containing protein</fullName>
    </recommendedName>
</protein>
<evidence type="ECO:0000256" key="2">
    <source>
        <dbReference type="ARBA" id="ARBA00022525"/>
    </source>
</evidence>
<comment type="caution">
    <text evidence="6">The sequence shown here is derived from an EMBL/GenBank/DDBJ whole genome shotgun (WGS) entry which is preliminary data.</text>
</comment>
<comment type="subcellular location">
    <subcellularLocation>
        <location evidence="1">Secreted</location>
    </subcellularLocation>
</comment>
<feature type="coiled-coil region" evidence="4">
    <location>
        <begin position="12"/>
        <end position="46"/>
    </location>
</feature>
<dbReference type="SMART" id="SM00110">
    <property type="entry name" value="C1Q"/>
    <property type="match status" value="1"/>
</dbReference>
<accession>A0A9D4E8A8</accession>
<feature type="domain" description="C1q" evidence="5">
    <location>
        <begin position="52"/>
        <end position="188"/>
    </location>
</feature>
<evidence type="ECO:0000256" key="4">
    <source>
        <dbReference type="SAM" id="Coils"/>
    </source>
</evidence>
<dbReference type="SUPFAM" id="SSF49842">
    <property type="entry name" value="TNF-like"/>
    <property type="match status" value="1"/>
</dbReference>
<dbReference type="PANTHER" id="PTHR22923:SF116">
    <property type="entry name" value="C1Q DOMAIN-CONTAINING PROTEIN"/>
    <property type="match status" value="1"/>
</dbReference>
<dbReference type="AlphaFoldDB" id="A0A9D4E8A8"/>
<dbReference type="PROSITE" id="PS50871">
    <property type="entry name" value="C1Q"/>
    <property type="match status" value="1"/>
</dbReference>
<keyword evidence="4" id="KW-0175">Coiled coil</keyword>
<dbReference type="Pfam" id="PF00386">
    <property type="entry name" value="C1q"/>
    <property type="match status" value="1"/>
</dbReference>
<dbReference type="PANTHER" id="PTHR22923">
    <property type="entry name" value="CEREBELLIN-RELATED"/>
    <property type="match status" value="1"/>
</dbReference>
<evidence type="ECO:0000313" key="6">
    <source>
        <dbReference type="EMBL" id="KAH3774086.1"/>
    </source>
</evidence>
<proteinExistence type="predicted"/>